<comment type="caution">
    <text evidence="1">The sequence shown here is derived from an EMBL/GenBank/DDBJ whole genome shotgun (WGS) entry which is preliminary data.</text>
</comment>
<sequence>MISFPNTSRNYQVSKQSVCFWGYDSAFEVSFFVGRDMLERIAERPSTSEADLLQIFDTNRPQIQKVAAKAYSPRRGNYYPLEPKDF</sequence>
<dbReference type="Proteomes" id="UP001156882">
    <property type="component" value="Unassembled WGS sequence"/>
</dbReference>
<evidence type="ECO:0008006" key="3">
    <source>
        <dbReference type="Google" id="ProtNLM"/>
    </source>
</evidence>
<keyword evidence="2" id="KW-1185">Reference proteome</keyword>
<dbReference type="SUPFAM" id="SSF160272">
    <property type="entry name" value="Shew3726-like"/>
    <property type="match status" value="1"/>
</dbReference>
<protein>
    <recommendedName>
        <fullName evidence="3">DUF1488 domain-containing protein</fullName>
    </recommendedName>
</protein>
<gene>
    <name evidence="1" type="ORF">GCM10007874_45840</name>
</gene>
<evidence type="ECO:0000313" key="2">
    <source>
        <dbReference type="Proteomes" id="UP001156882"/>
    </source>
</evidence>
<reference evidence="2" key="1">
    <citation type="journal article" date="2019" name="Int. J. Syst. Evol. Microbiol.">
        <title>The Global Catalogue of Microorganisms (GCM) 10K type strain sequencing project: providing services to taxonomists for standard genome sequencing and annotation.</title>
        <authorList>
            <consortium name="The Broad Institute Genomics Platform"/>
            <consortium name="The Broad Institute Genome Sequencing Center for Infectious Disease"/>
            <person name="Wu L."/>
            <person name="Ma J."/>
        </authorList>
    </citation>
    <scope>NUCLEOTIDE SEQUENCE [LARGE SCALE GENOMIC DNA]</scope>
    <source>
        <strain evidence="2">NBRC 101365</strain>
    </source>
</reference>
<dbReference type="Gene3D" id="3.30.160.140">
    <property type="entry name" value="Shew3726-like"/>
    <property type="match status" value="1"/>
</dbReference>
<organism evidence="1 2">
    <name type="scientific">Labrys miyagiensis</name>
    <dbReference type="NCBI Taxonomy" id="346912"/>
    <lineage>
        <taxon>Bacteria</taxon>
        <taxon>Pseudomonadati</taxon>
        <taxon>Pseudomonadota</taxon>
        <taxon>Alphaproteobacteria</taxon>
        <taxon>Hyphomicrobiales</taxon>
        <taxon>Xanthobacteraceae</taxon>
        <taxon>Labrys</taxon>
    </lineage>
</organism>
<dbReference type="InterPro" id="IPR036692">
    <property type="entry name" value="Shew3726-like_sf"/>
</dbReference>
<proteinExistence type="predicted"/>
<evidence type="ECO:0000313" key="1">
    <source>
        <dbReference type="EMBL" id="GLS21567.1"/>
    </source>
</evidence>
<dbReference type="RefSeq" id="WP_284314580.1">
    <property type="nucleotide sequence ID" value="NZ_BSPC01000051.1"/>
</dbReference>
<dbReference type="InterPro" id="IPR009962">
    <property type="entry name" value="DUF1488"/>
</dbReference>
<name>A0ABQ6CTI3_9HYPH</name>
<dbReference type="EMBL" id="BSPC01000051">
    <property type="protein sequence ID" value="GLS21567.1"/>
    <property type="molecule type" value="Genomic_DNA"/>
</dbReference>
<dbReference type="Pfam" id="PF07369">
    <property type="entry name" value="DUF1488"/>
    <property type="match status" value="1"/>
</dbReference>
<accession>A0ABQ6CTI3</accession>